<evidence type="ECO:0000313" key="3">
    <source>
        <dbReference type="Proteomes" id="UP000325008"/>
    </source>
</evidence>
<keyword evidence="3" id="KW-1185">Reference proteome</keyword>
<sequence>MRTPTPAPRAARAAQLMRTPTPAPRAARHTPLVRTPTPAPRAVRPTPLMRTPTPAPRMPLLPGIQVEDEVTLVATNRATMRNAAATAHRTARDQRPDTAMTEVLIELVNGSVISKNFLVPTGPVTAGTLETVVRDLKAKAEKKLKKLGGTPLPRAVPRD</sequence>
<feature type="compositionally biased region" description="Low complexity" evidence="1">
    <location>
        <begin position="1"/>
        <end position="20"/>
    </location>
</feature>
<dbReference type="AlphaFoldDB" id="A0A5C3FDI7"/>
<gene>
    <name evidence="2" type="ORF">PSANT_00111</name>
</gene>
<dbReference type="Proteomes" id="UP000325008">
    <property type="component" value="Unassembled WGS sequence"/>
</dbReference>
<evidence type="ECO:0000256" key="1">
    <source>
        <dbReference type="SAM" id="MobiDB-lite"/>
    </source>
</evidence>
<dbReference type="EMBL" id="OOIQ01000001">
    <property type="protein sequence ID" value="SPO42428.1"/>
    <property type="molecule type" value="Genomic_DNA"/>
</dbReference>
<comment type="caution">
    <text evidence="2">The sequence shown here is derived from an EMBL/GenBank/DDBJ whole genome shotgun (WGS) entry which is preliminary data.</text>
</comment>
<accession>A0A5C3FDI7</accession>
<organism evidence="2 3">
    <name type="scientific">Pseudozyma antarctica</name>
    <name type="common">Yeast</name>
    <name type="synonym">Candida antarctica</name>
    <dbReference type="NCBI Taxonomy" id="84753"/>
    <lineage>
        <taxon>Eukaryota</taxon>
        <taxon>Fungi</taxon>
        <taxon>Dikarya</taxon>
        <taxon>Basidiomycota</taxon>
        <taxon>Ustilaginomycotina</taxon>
        <taxon>Ustilaginomycetes</taxon>
        <taxon>Ustilaginales</taxon>
        <taxon>Ustilaginaceae</taxon>
        <taxon>Moesziomyces</taxon>
    </lineage>
</organism>
<evidence type="ECO:0000313" key="2">
    <source>
        <dbReference type="EMBL" id="SPO42428.1"/>
    </source>
</evidence>
<reference evidence="2" key="1">
    <citation type="submission" date="2018-03" db="EMBL/GenBank/DDBJ databases">
        <authorList>
            <person name="Guldener U."/>
        </authorList>
    </citation>
    <scope>NUCLEOTIDE SEQUENCE [LARGE SCALE GENOMIC DNA]</scope>
    <source>
        <strain evidence="2">ATCC34888</strain>
    </source>
</reference>
<name>A0A5C3FDI7_PSEA2</name>
<feature type="region of interest" description="Disordered" evidence="1">
    <location>
        <begin position="1"/>
        <end position="62"/>
    </location>
</feature>
<feature type="compositionally biased region" description="Low complexity" evidence="1">
    <location>
        <begin position="29"/>
        <end position="47"/>
    </location>
</feature>
<dbReference type="OrthoDB" id="10637829at2759"/>
<proteinExistence type="predicted"/>
<protein>
    <submittedName>
        <fullName evidence="2">Uncharacterized protein</fullName>
    </submittedName>
</protein>